<protein>
    <submittedName>
        <fullName evidence="1">Uncharacterized protein</fullName>
    </submittedName>
</protein>
<accession>G3H0Z1</accession>
<gene>
    <name evidence="1" type="ORF">I79_003811</name>
</gene>
<reference evidence="2" key="1">
    <citation type="journal article" date="2011" name="Nat. Biotechnol.">
        <title>The genomic sequence of the Chinese hamster ovary (CHO)-K1 cell line.</title>
        <authorList>
            <person name="Xu X."/>
            <person name="Nagarajan H."/>
            <person name="Lewis N.E."/>
            <person name="Pan S."/>
            <person name="Cai Z."/>
            <person name="Liu X."/>
            <person name="Chen W."/>
            <person name="Xie M."/>
            <person name="Wang W."/>
            <person name="Hammond S."/>
            <person name="Andersen M.R."/>
            <person name="Neff N."/>
            <person name="Passarelli B."/>
            <person name="Koh W."/>
            <person name="Fan H.C."/>
            <person name="Wang J."/>
            <person name="Gui Y."/>
            <person name="Lee K.H."/>
            <person name="Betenbaugh M.J."/>
            <person name="Quake S.R."/>
            <person name="Famili I."/>
            <person name="Palsson B.O."/>
            <person name="Wang J."/>
        </authorList>
    </citation>
    <scope>NUCLEOTIDE SEQUENCE [LARGE SCALE GENOMIC DNA]</scope>
    <source>
        <strain evidence="2">CHO K1 cell line</strain>
    </source>
</reference>
<sequence length="60" mass="6819">MFLLSCSLRKELISTLRLFLTQLKSRESPYPHMPTHRPHLWSPISTGGGSLDTALKSCFM</sequence>
<name>G3H0Z1_CRIGR</name>
<evidence type="ECO:0000313" key="1">
    <source>
        <dbReference type="EMBL" id="EGV97251.1"/>
    </source>
</evidence>
<dbReference type="InParanoid" id="G3H0Z1"/>
<dbReference type="Proteomes" id="UP000001075">
    <property type="component" value="Unassembled WGS sequence"/>
</dbReference>
<evidence type="ECO:0000313" key="2">
    <source>
        <dbReference type="Proteomes" id="UP000001075"/>
    </source>
</evidence>
<dbReference type="AlphaFoldDB" id="G3H0Z1"/>
<organism evidence="1 2">
    <name type="scientific">Cricetulus griseus</name>
    <name type="common">Chinese hamster</name>
    <name type="synonym">Cricetulus barabensis griseus</name>
    <dbReference type="NCBI Taxonomy" id="10029"/>
    <lineage>
        <taxon>Eukaryota</taxon>
        <taxon>Metazoa</taxon>
        <taxon>Chordata</taxon>
        <taxon>Craniata</taxon>
        <taxon>Vertebrata</taxon>
        <taxon>Euteleostomi</taxon>
        <taxon>Mammalia</taxon>
        <taxon>Eutheria</taxon>
        <taxon>Euarchontoglires</taxon>
        <taxon>Glires</taxon>
        <taxon>Rodentia</taxon>
        <taxon>Myomorpha</taxon>
        <taxon>Muroidea</taxon>
        <taxon>Cricetidae</taxon>
        <taxon>Cricetinae</taxon>
        <taxon>Cricetulus</taxon>
    </lineage>
</organism>
<proteinExistence type="predicted"/>
<dbReference type="EMBL" id="JH000098">
    <property type="protein sequence ID" value="EGV97251.1"/>
    <property type="molecule type" value="Genomic_DNA"/>
</dbReference>